<reference evidence="1 2" key="1">
    <citation type="submission" date="2016-06" db="EMBL/GenBank/DDBJ databases">
        <title>Complete genome sequence of a deep-branching marine Gamma Proteobacterium Woeseia oceani type strain XK5.</title>
        <authorList>
            <person name="Mu D."/>
            <person name="Du Z."/>
        </authorList>
    </citation>
    <scope>NUCLEOTIDE SEQUENCE [LARGE SCALE GENOMIC DNA]</scope>
    <source>
        <strain evidence="1 2">XK5</strain>
    </source>
</reference>
<accession>A0A193LJ53</accession>
<organism evidence="1 2">
    <name type="scientific">Woeseia oceani</name>
    <dbReference type="NCBI Taxonomy" id="1548547"/>
    <lineage>
        <taxon>Bacteria</taxon>
        <taxon>Pseudomonadati</taxon>
        <taxon>Pseudomonadota</taxon>
        <taxon>Gammaproteobacteria</taxon>
        <taxon>Woeseiales</taxon>
        <taxon>Woeseiaceae</taxon>
        <taxon>Woeseia</taxon>
    </lineage>
</organism>
<protein>
    <submittedName>
        <fullName evidence="1">Uncharacterized protein</fullName>
    </submittedName>
</protein>
<sequence length="295" mass="32687">MTAKNHCLGLHVRVGQYLPLVPLSLCWVLLPLFVASCAAIDEASVARTDRLPAAPFYKTYRRGIGDAEPAVVLPLRVEPAMARRFEPLQQAINAYLSHQPCCYLMDEAIAGDKAPWVYVGSSEGETAPFEAQDFREDYEKYPPMIVHFARPGPEWKMAMQAAASRAGATRVVVTQLDFVQYPKSDKGYFGKKVVLGTHHEERVRVLSAIDKPIEVLQLSGVVFDAGGVELCAGAEGIIGSDSPFWVQVLEAGKDIDDEQLDRVLHSERREDMPGAPLNWQVAADQLLWNLLHRCS</sequence>
<dbReference type="OrthoDB" id="9834382at2"/>
<dbReference type="KEGG" id="woc:BA177_15945"/>
<gene>
    <name evidence="1" type="ORF">BA177_15945</name>
</gene>
<dbReference type="Proteomes" id="UP000092695">
    <property type="component" value="Chromosome"/>
</dbReference>
<name>A0A193LJ53_9GAMM</name>
<proteinExistence type="predicted"/>
<evidence type="ECO:0000313" key="1">
    <source>
        <dbReference type="EMBL" id="ANO52478.1"/>
    </source>
</evidence>
<keyword evidence="2" id="KW-1185">Reference proteome</keyword>
<dbReference type="AlphaFoldDB" id="A0A193LJ53"/>
<dbReference type="EMBL" id="CP016268">
    <property type="protein sequence ID" value="ANO52478.1"/>
    <property type="molecule type" value="Genomic_DNA"/>
</dbReference>
<dbReference type="RefSeq" id="WP_068617832.1">
    <property type="nucleotide sequence ID" value="NZ_CP016268.1"/>
</dbReference>
<dbReference type="STRING" id="1548547.BA177_15945"/>
<evidence type="ECO:0000313" key="2">
    <source>
        <dbReference type="Proteomes" id="UP000092695"/>
    </source>
</evidence>